<accession>A0A8S4ASG7</accession>
<dbReference type="EMBL" id="CAJRST010004446">
    <property type="protein sequence ID" value="CAG5878323.1"/>
    <property type="molecule type" value="Genomic_DNA"/>
</dbReference>
<dbReference type="Proteomes" id="UP000677803">
    <property type="component" value="Unassembled WGS sequence"/>
</dbReference>
<gene>
    <name evidence="2" type="ORF">MMEN_LOCUS5527</name>
</gene>
<sequence>MNVFGVGPARELVEPLVDVATVGHVHSDQQGGGGDQDELQGPQADPGCCVLQVKPDFSSPQTLSAATTSTRMRKMKSTESQMRPMPVEWRLDAASCLLLQPSRQDDTWSSSTVTAVLV</sequence>
<dbReference type="AlphaFoldDB" id="A0A8S4ASG7"/>
<feature type="region of interest" description="Disordered" evidence="1">
    <location>
        <begin position="60"/>
        <end position="85"/>
    </location>
</feature>
<evidence type="ECO:0000313" key="2">
    <source>
        <dbReference type="EMBL" id="CAG5878323.1"/>
    </source>
</evidence>
<proteinExistence type="predicted"/>
<comment type="caution">
    <text evidence="2">The sequence shown here is derived from an EMBL/GenBank/DDBJ whole genome shotgun (WGS) entry which is preliminary data.</text>
</comment>
<protein>
    <submittedName>
        <fullName evidence="2">(Atlantic silverside) hypothetical protein</fullName>
    </submittedName>
</protein>
<organism evidence="2 3">
    <name type="scientific">Menidia menidia</name>
    <name type="common">Atlantic silverside</name>
    <dbReference type="NCBI Taxonomy" id="238744"/>
    <lineage>
        <taxon>Eukaryota</taxon>
        <taxon>Metazoa</taxon>
        <taxon>Chordata</taxon>
        <taxon>Craniata</taxon>
        <taxon>Vertebrata</taxon>
        <taxon>Euteleostomi</taxon>
        <taxon>Actinopterygii</taxon>
        <taxon>Neopterygii</taxon>
        <taxon>Teleostei</taxon>
        <taxon>Neoteleostei</taxon>
        <taxon>Acanthomorphata</taxon>
        <taxon>Ovalentaria</taxon>
        <taxon>Atherinomorphae</taxon>
        <taxon>Atheriniformes</taxon>
        <taxon>Atherinopsidae</taxon>
        <taxon>Menidiinae</taxon>
        <taxon>Menidia</taxon>
    </lineage>
</organism>
<name>A0A8S4ASG7_9TELE</name>
<feature type="region of interest" description="Disordered" evidence="1">
    <location>
        <begin position="23"/>
        <end position="47"/>
    </location>
</feature>
<evidence type="ECO:0000313" key="3">
    <source>
        <dbReference type="Proteomes" id="UP000677803"/>
    </source>
</evidence>
<evidence type="ECO:0000256" key="1">
    <source>
        <dbReference type="SAM" id="MobiDB-lite"/>
    </source>
</evidence>
<feature type="compositionally biased region" description="Polar residues" evidence="1">
    <location>
        <begin position="60"/>
        <end position="70"/>
    </location>
</feature>
<keyword evidence="3" id="KW-1185">Reference proteome</keyword>
<reference evidence="2" key="1">
    <citation type="submission" date="2021-05" db="EMBL/GenBank/DDBJ databases">
        <authorList>
            <person name="Tigano A."/>
        </authorList>
    </citation>
    <scope>NUCLEOTIDE SEQUENCE</scope>
</reference>